<gene>
    <name evidence="2" type="ORF">N7456_004958</name>
</gene>
<sequence length="138" mass="14691">MRSFILSGAMLLATLVNVSNAAALQPSELTSRAVDEQWASFCNDSDCKDGCGEWVSVTNGGCLNESGRGSFKVKGGSYNHIALVKSAGADCPCQTTCTDKWNSDGIHEGYLQEGGCYTVGDYSSFRFLSEQACDSDNC</sequence>
<dbReference type="AlphaFoldDB" id="A0A9W9KK23"/>
<keyword evidence="3" id="KW-1185">Reference proteome</keyword>
<dbReference type="OrthoDB" id="4670611at2759"/>
<feature type="chain" id="PRO_5040868325" evidence="1">
    <location>
        <begin position="22"/>
        <end position="138"/>
    </location>
</feature>
<name>A0A9W9KK23_9EURO</name>
<reference evidence="2" key="1">
    <citation type="submission" date="2022-11" db="EMBL/GenBank/DDBJ databases">
        <authorList>
            <person name="Petersen C."/>
        </authorList>
    </citation>
    <scope>NUCLEOTIDE SEQUENCE</scope>
    <source>
        <strain evidence="2">IBT 30069</strain>
    </source>
</reference>
<dbReference type="EMBL" id="JAPQKH010000003">
    <property type="protein sequence ID" value="KAJ5108283.1"/>
    <property type="molecule type" value="Genomic_DNA"/>
</dbReference>
<accession>A0A9W9KK23</accession>
<protein>
    <submittedName>
        <fullName evidence="2">Uncharacterized protein</fullName>
    </submittedName>
</protein>
<comment type="caution">
    <text evidence="2">The sequence shown here is derived from an EMBL/GenBank/DDBJ whole genome shotgun (WGS) entry which is preliminary data.</text>
</comment>
<reference evidence="2" key="2">
    <citation type="journal article" date="2023" name="IMA Fungus">
        <title>Comparative genomic study of the Penicillium genus elucidates a diverse pangenome and 15 lateral gene transfer events.</title>
        <authorList>
            <person name="Petersen C."/>
            <person name="Sorensen T."/>
            <person name="Nielsen M.R."/>
            <person name="Sondergaard T.E."/>
            <person name="Sorensen J.L."/>
            <person name="Fitzpatrick D.A."/>
            <person name="Frisvad J.C."/>
            <person name="Nielsen K.L."/>
        </authorList>
    </citation>
    <scope>NUCLEOTIDE SEQUENCE</scope>
    <source>
        <strain evidence="2">IBT 30069</strain>
    </source>
</reference>
<organism evidence="2 3">
    <name type="scientific">Penicillium angulare</name>
    <dbReference type="NCBI Taxonomy" id="116970"/>
    <lineage>
        <taxon>Eukaryota</taxon>
        <taxon>Fungi</taxon>
        <taxon>Dikarya</taxon>
        <taxon>Ascomycota</taxon>
        <taxon>Pezizomycotina</taxon>
        <taxon>Eurotiomycetes</taxon>
        <taxon>Eurotiomycetidae</taxon>
        <taxon>Eurotiales</taxon>
        <taxon>Aspergillaceae</taxon>
        <taxon>Penicillium</taxon>
    </lineage>
</organism>
<keyword evidence="1" id="KW-0732">Signal</keyword>
<evidence type="ECO:0000313" key="3">
    <source>
        <dbReference type="Proteomes" id="UP001149165"/>
    </source>
</evidence>
<evidence type="ECO:0000313" key="2">
    <source>
        <dbReference type="EMBL" id="KAJ5108283.1"/>
    </source>
</evidence>
<dbReference type="Proteomes" id="UP001149165">
    <property type="component" value="Unassembled WGS sequence"/>
</dbReference>
<feature type="signal peptide" evidence="1">
    <location>
        <begin position="1"/>
        <end position="21"/>
    </location>
</feature>
<proteinExistence type="predicted"/>
<evidence type="ECO:0000256" key="1">
    <source>
        <dbReference type="SAM" id="SignalP"/>
    </source>
</evidence>